<comment type="caution">
    <text evidence="1">The sequence shown here is derived from an EMBL/GenBank/DDBJ whole genome shotgun (WGS) entry which is preliminary data.</text>
</comment>
<proteinExistence type="predicted"/>
<accession>A0ABS7YK28</accession>
<sequence>MKVIEHADYMVFLPQQSCRSISSAVLNGGISDTEAVLNLRVDKDTPPPWLPPEQTLIEKAVSLGLSFPVTGMMTAASMRSLSQVAKSRGELMVHVWVTAGLSNTRRVGDAAGEMPKVGTINIGVFINQPLTDTALVEALMILTEAKVTAIRDLDIVSPISGLPASGTGTDSHAVLCPKGKAVHHYCGKHTVVGELIGSAVLEACLQSLDKCLA</sequence>
<dbReference type="PANTHER" id="PTHR35336">
    <property type="entry name" value="ADENOSYLCOBINAMIDE AMIDOHYDROLASE"/>
    <property type="match status" value="1"/>
</dbReference>
<dbReference type="EMBL" id="JAIWIU010000004">
    <property type="protein sequence ID" value="MCA2014615.1"/>
    <property type="molecule type" value="Genomic_DNA"/>
</dbReference>
<organism evidence="1 2">
    <name type="scientific">Vibrio tritonius</name>
    <dbReference type="NCBI Taxonomy" id="1435069"/>
    <lineage>
        <taxon>Bacteria</taxon>
        <taxon>Pseudomonadati</taxon>
        <taxon>Pseudomonadota</taxon>
        <taxon>Gammaproteobacteria</taxon>
        <taxon>Vibrionales</taxon>
        <taxon>Vibrionaceae</taxon>
        <taxon>Vibrio</taxon>
    </lineage>
</organism>
<dbReference type="PANTHER" id="PTHR35336:SF5">
    <property type="entry name" value="ADENOSYLCOBINAMIDE AMIDOHYDROLASE"/>
    <property type="match status" value="1"/>
</dbReference>
<gene>
    <name evidence="1" type="ORF">LDJ79_00735</name>
</gene>
<keyword evidence="2" id="KW-1185">Reference proteome</keyword>
<dbReference type="InterPro" id="IPR002808">
    <property type="entry name" value="AdoCbi_amidolase"/>
</dbReference>
<evidence type="ECO:0000313" key="1">
    <source>
        <dbReference type="EMBL" id="MCA2014615.1"/>
    </source>
</evidence>
<name>A0ABS7YK28_9VIBR</name>
<dbReference type="Proteomes" id="UP001199044">
    <property type="component" value="Unassembled WGS sequence"/>
</dbReference>
<evidence type="ECO:0000313" key="2">
    <source>
        <dbReference type="Proteomes" id="UP001199044"/>
    </source>
</evidence>
<dbReference type="InterPro" id="IPR052209">
    <property type="entry name" value="CbiZ"/>
</dbReference>
<reference evidence="2" key="1">
    <citation type="submission" date="2023-07" db="EMBL/GenBank/DDBJ databases">
        <title>Molecular identification of indigenous halophilic bacteria isolated from red sea cost, biodegradation of synthetic dyes and assessment of degraded metabolite toxicity.</title>
        <authorList>
            <person name="Chaieb K."/>
            <person name="Altayb H.N."/>
        </authorList>
    </citation>
    <scope>NUCLEOTIDE SEQUENCE [LARGE SCALE GENOMIC DNA]</scope>
    <source>
        <strain evidence="2">K20</strain>
    </source>
</reference>
<dbReference type="Pfam" id="PF01955">
    <property type="entry name" value="CbiZ"/>
    <property type="match status" value="1"/>
</dbReference>
<dbReference type="RefSeq" id="WP_225249236.1">
    <property type="nucleotide sequence ID" value="NZ_JAIWIU010000004.1"/>
</dbReference>
<protein>
    <submittedName>
        <fullName evidence="1">Adenosylcobinamide amidohydrolase</fullName>
    </submittedName>
</protein>